<dbReference type="Proteomes" id="UP000239156">
    <property type="component" value="Unassembled WGS sequence"/>
</dbReference>
<feature type="compositionally biased region" description="Polar residues" evidence="1">
    <location>
        <begin position="456"/>
        <end position="480"/>
    </location>
</feature>
<feature type="region of interest" description="Disordered" evidence="1">
    <location>
        <begin position="1373"/>
        <end position="1408"/>
    </location>
</feature>
<reference evidence="2" key="1">
    <citation type="submission" date="2017-12" db="EMBL/GenBank/DDBJ databases">
        <title>Gene loss provides genomic basis for host adaptation in cereal stripe rust fungi.</title>
        <authorList>
            <person name="Xia C."/>
        </authorList>
    </citation>
    <scope>NUCLEOTIDE SEQUENCE [LARGE SCALE GENOMIC DNA]</scope>
    <source>
        <strain evidence="2">93-210</strain>
    </source>
</reference>
<feature type="region of interest" description="Disordered" evidence="1">
    <location>
        <begin position="1690"/>
        <end position="1724"/>
    </location>
</feature>
<accession>A0A2S4W432</accession>
<feature type="compositionally biased region" description="Acidic residues" evidence="1">
    <location>
        <begin position="1398"/>
        <end position="1408"/>
    </location>
</feature>
<evidence type="ECO:0000256" key="1">
    <source>
        <dbReference type="SAM" id="MobiDB-lite"/>
    </source>
</evidence>
<feature type="compositionally biased region" description="Basic and acidic residues" evidence="1">
    <location>
        <begin position="972"/>
        <end position="984"/>
    </location>
</feature>
<gene>
    <name evidence="2" type="ORF">PSTT_01341</name>
</gene>
<feature type="compositionally biased region" description="Pro residues" evidence="1">
    <location>
        <begin position="1109"/>
        <end position="1126"/>
    </location>
</feature>
<feature type="compositionally biased region" description="Low complexity" evidence="1">
    <location>
        <begin position="168"/>
        <end position="180"/>
    </location>
</feature>
<name>A0A2S4W432_9BASI</name>
<comment type="caution">
    <text evidence="2">The sequence shown here is derived from an EMBL/GenBank/DDBJ whole genome shotgun (WGS) entry which is preliminary data.</text>
</comment>
<feature type="region of interest" description="Disordered" evidence="1">
    <location>
        <begin position="1275"/>
        <end position="1305"/>
    </location>
</feature>
<feature type="region of interest" description="Disordered" evidence="1">
    <location>
        <begin position="63"/>
        <end position="106"/>
    </location>
</feature>
<feature type="region of interest" description="Disordered" evidence="1">
    <location>
        <begin position="386"/>
        <end position="506"/>
    </location>
</feature>
<feature type="region of interest" description="Disordered" evidence="1">
    <location>
        <begin position="940"/>
        <end position="984"/>
    </location>
</feature>
<feature type="compositionally biased region" description="Polar residues" evidence="1">
    <location>
        <begin position="386"/>
        <end position="405"/>
    </location>
</feature>
<dbReference type="VEuPathDB" id="FungiDB:PSHT_01285"/>
<evidence type="ECO:0000313" key="3">
    <source>
        <dbReference type="Proteomes" id="UP000239156"/>
    </source>
</evidence>
<feature type="region of interest" description="Disordered" evidence="1">
    <location>
        <begin position="904"/>
        <end position="928"/>
    </location>
</feature>
<sequence length="1724" mass="189074">MPAAGGSMTSAEAEWPAAETLRVPDLKNHLERHNIYFPPGTLRAGLVEIYDDNRPLLLCARPKAESDVHHQSRPPPKRKQPSEPDQDIAPHQPPKRPRQIKTQPPNCWLASGRLNIKDLKHILTEHQVTFGDVLDCKTLVPLYDKLKASRQTCSGTADILPNEGGSRTTTPVPTNNTQPIPDRPPPQPNLVPPPPPPVLVPPPDKGVPRATIVIPKAKDSSHNDPMTTGLPQLSIVAPPASKRPADEALIQDEESTQLDPSPHPQTHLDPSSTRSPECDPAAEVPMDPAFPSKRPRIDPTPKLPPPILPRVLPPLRLRPQWVVERNVPKPDSNPWPHNPLDLIDFSGLADLPRSPNNSLLPTDPVCTSNDHAPGGITSNLPPLSFTTTNGPLCTQNTLQDNTSDPQEPPHHKINNTAVTEPLCMPNHHERGGISSNLPPLSSTTTDGPLSTRKPLQDNTSDPQEPPHHTTNNKVVTQPLCTPNHHERGGINPNLPPQSSATTDNPLCTPNPLQGCSMINNPPRYTKNNTVLIEPLCQPNHPKSCGPNLNLPPQSSATTDHPPSAQNEDPPDRTLCNPTELTAQGFMKIEDPDDWSAFLVESSCKPLPPLGFTRDYIITISYLDSLVPVHLDGRDPPLHRLGVLIDLLDPDARHCRTNKNTTPTDSSLPSVCHDAMNHPNINTTPPPNDLPLPSMCTDVNTPKGATHGATGESLSAFGEMFLIQLLIPPYQSISLTPAFAGEATGSNHQHNNNSTNLTNDLLMHHPGRQPIKLSSTGLPTQSHSPVNSSEVNSVVEGGQNVAQELSVNSEAVLDFTKSITPPFTADATGSNHQQNDNSNNTMNDLALHHTDLNTIEPSLQASLPQPSHSAVKEVYLSVVEGQDVSQELPANLEGVLDATKSITPTSNAEATGANNQHNDKSNNTTDDCVMHHPERNIIKPSLQISLPPPSHSAVRPSLDVSVPASRVDKRHKTSSERSPSVKDLDCNRKRLKLIDTQKTTSAPRFKKPKRAKLVIITSSDEEDEEDEVPNFCPVTANPERLAPLLRPDPPSKSDLPHTDVPSSNPASSTSSEPVPQPNLENQPDLENQPNVENQPGPENQPDPDNQPESAPVPKPTPQPSPPSPPKHPQQEWSATPRKLTIAKIKNVMVEFACKWRSSDKKDEFVIHYETLAKKQQEIWRVYLEATRVYLEATYESKEPTKDALPAPSEPPNSCQPLLKPSQPGEVVVNRPVTRPRRKVQATSPSRRGSIEILEPVDPFDADSIAAVAEMPDLIDMSPRSHTEQPNQTTPTPFSNWEGKNRQLETPLPTRQLVEWARRIEEAVHEMDADEPPTHNNTPQNPAAPEASFMSAIRLIMGPLTDIATGVKSIGASLQATPVSSRPRTATRSRRPSRAVPSDQDTELPSEGDVQMDEGEADVHKIPIAQPEGGGCISTAIRLHCAALIRRVRGGPLPAPAPDVERARWINTFENQANAGASDTDSEDRTHADDMDLNTHPRLVPYHQNLTRGALQIMRRQLRLARVRSFRPDLGTAPSKPSNEFLWGLALKIFMIIVRAGEYPTVTETICNEAQAKKHLRTHVDTLMELWRKQTKMTPEAIAATEKRVRRNTRHGRLCEWRTDTILTIPAINQLVPIVAQCCSDDETDNELDKEGRESLAPGQKACVVLGMPWRNPCLTLIMQELDRIRSERLAANPCSSNPPMRQRRRLSNARQSGIKAPEQLPAQPG</sequence>
<dbReference type="VEuPathDB" id="FungiDB:PSTT_01341"/>
<feature type="compositionally biased region" description="Pro residues" evidence="1">
    <location>
        <begin position="181"/>
        <end position="205"/>
    </location>
</feature>
<keyword evidence="3" id="KW-1185">Reference proteome</keyword>
<dbReference type="VEuPathDB" id="FungiDB:PSHT_01286"/>
<evidence type="ECO:0000313" key="2">
    <source>
        <dbReference type="EMBL" id="POW16486.1"/>
    </source>
</evidence>
<feature type="compositionally biased region" description="Low complexity" evidence="1">
    <location>
        <begin position="434"/>
        <end position="445"/>
    </location>
</feature>
<feature type="compositionally biased region" description="Polar residues" evidence="1">
    <location>
        <begin position="1282"/>
        <end position="1293"/>
    </location>
</feature>
<feature type="compositionally biased region" description="Polar residues" evidence="1">
    <location>
        <begin position="550"/>
        <end position="566"/>
    </location>
</feature>
<proteinExistence type="predicted"/>
<dbReference type="EMBL" id="PKSL01000007">
    <property type="protein sequence ID" value="POW16486.1"/>
    <property type="molecule type" value="Genomic_DNA"/>
</dbReference>
<feature type="compositionally biased region" description="Polar residues" evidence="1">
    <location>
        <begin position="496"/>
        <end position="506"/>
    </location>
</feature>
<protein>
    <submittedName>
        <fullName evidence="2">Uncharacterized protein</fullName>
    </submittedName>
</protein>
<feature type="region of interest" description="Disordered" evidence="1">
    <location>
        <begin position="1015"/>
        <end position="1136"/>
    </location>
</feature>
<feature type="region of interest" description="Disordered" evidence="1">
    <location>
        <begin position="1195"/>
        <end position="1223"/>
    </location>
</feature>
<feature type="region of interest" description="Disordered" evidence="1">
    <location>
        <begin position="543"/>
        <end position="574"/>
    </location>
</feature>
<organism evidence="2 3">
    <name type="scientific">Puccinia striiformis</name>
    <dbReference type="NCBI Taxonomy" id="27350"/>
    <lineage>
        <taxon>Eukaryota</taxon>
        <taxon>Fungi</taxon>
        <taxon>Dikarya</taxon>
        <taxon>Basidiomycota</taxon>
        <taxon>Pucciniomycotina</taxon>
        <taxon>Pucciniomycetes</taxon>
        <taxon>Pucciniales</taxon>
        <taxon>Pucciniaceae</taxon>
        <taxon>Puccinia</taxon>
    </lineage>
</organism>
<feature type="compositionally biased region" description="Acidic residues" evidence="1">
    <location>
        <begin position="1018"/>
        <end position="1027"/>
    </location>
</feature>
<feature type="region of interest" description="Disordered" evidence="1">
    <location>
        <begin position="155"/>
        <end position="305"/>
    </location>
</feature>
<feature type="compositionally biased region" description="Polar residues" evidence="1">
    <location>
        <begin position="904"/>
        <end position="925"/>
    </location>
</feature>
<feature type="compositionally biased region" description="Polar residues" evidence="1">
    <location>
        <begin position="1077"/>
        <end position="1107"/>
    </location>
</feature>
<feature type="compositionally biased region" description="Low complexity" evidence="1">
    <location>
        <begin position="1060"/>
        <end position="1072"/>
    </location>
</feature>